<evidence type="ECO:0000313" key="5">
    <source>
        <dbReference type="EMBL" id="MFD2831150.1"/>
    </source>
</evidence>
<dbReference type="InterPro" id="IPR036388">
    <property type="entry name" value="WH-like_DNA-bd_sf"/>
</dbReference>
<evidence type="ECO:0000256" key="1">
    <source>
        <dbReference type="ARBA" id="ARBA00023015"/>
    </source>
</evidence>
<evidence type="ECO:0000313" key="6">
    <source>
        <dbReference type="Proteomes" id="UP001597519"/>
    </source>
</evidence>
<name>A0ABW5WXL6_9STAP</name>
<dbReference type="Gene3D" id="1.10.10.10">
    <property type="entry name" value="Winged helix-like DNA-binding domain superfamily/Winged helix DNA-binding domain"/>
    <property type="match status" value="1"/>
</dbReference>
<protein>
    <submittedName>
        <fullName evidence="5">HTH domain-containing protein</fullName>
    </submittedName>
</protein>
<reference evidence="6" key="1">
    <citation type="journal article" date="2019" name="Int. J. Syst. Evol. Microbiol.">
        <title>The Global Catalogue of Microorganisms (GCM) 10K type strain sequencing project: providing services to taxonomists for standard genome sequencing and annotation.</title>
        <authorList>
            <consortium name="The Broad Institute Genomics Platform"/>
            <consortium name="The Broad Institute Genome Sequencing Center for Infectious Disease"/>
            <person name="Wu L."/>
            <person name="Ma J."/>
        </authorList>
    </citation>
    <scope>NUCLEOTIDE SEQUENCE [LARGE SCALE GENOMIC DNA]</scope>
    <source>
        <strain evidence="6">KCTC 33575</strain>
    </source>
</reference>
<gene>
    <name evidence="5" type="ORF">ACFSX4_11810</name>
</gene>
<dbReference type="EMBL" id="JBHUOQ010000004">
    <property type="protein sequence ID" value="MFD2831150.1"/>
    <property type="molecule type" value="Genomic_DNA"/>
</dbReference>
<accession>A0ABW5WXL6</accession>
<dbReference type="PANTHER" id="PTHR30185">
    <property type="entry name" value="CRYPTIC BETA-GLUCOSIDE BGL OPERON ANTITERMINATOR"/>
    <property type="match status" value="1"/>
</dbReference>
<keyword evidence="6" id="KW-1185">Reference proteome</keyword>
<feature type="domain" description="Helix-turn-helix type 11" evidence="4">
    <location>
        <begin position="17"/>
        <end position="75"/>
    </location>
</feature>
<keyword evidence="2" id="KW-0804">Transcription</keyword>
<organism evidence="5 6">
    <name type="scientific">Corticicoccus populi</name>
    <dbReference type="NCBI Taxonomy" id="1812821"/>
    <lineage>
        <taxon>Bacteria</taxon>
        <taxon>Bacillati</taxon>
        <taxon>Bacillota</taxon>
        <taxon>Bacilli</taxon>
        <taxon>Bacillales</taxon>
        <taxon>Staphylococcaceae</taxon>
        <taxon>Corticicoccus</taxon>
    </lineage>
</organism>
<dbReference type="Pfam" id="PF08279">
    <property type="entry name" value="HTH_11"/>
    <property type="match status" value="1"/>
</dbReference>
<evidence type="ECO:0000256" key="2">
    <source>
        <dbReference type="ARBA" id="ARBA00023163"/>
    </source>
</evidence>
<keyword evidence="1" id="KW-0805">Transcription regulation</keyword>
<dbReference type="InterPro" id="IPR050661">
    <property type="entry name" value="BglG_antiterminators"/>
</dbReference>
<dbReference type="InterPro" id="IPR013196">
    <property type="entry name" value="HTH_11"/>
</dbReference>
<dbReference type="RefSeq" id="WP_377775100.1">
    <property type="nucleotide sequence ID" value="NZ_JBHUOQ010000004.1"/>
</dbReference>
<feature type="coiled-coil region" evidence="3">
    <location>
        <begin position="38"/>
        <end position="65"/>
    </location>
</feature>
<sequence length="647" mass="76999">MNLDLSKRLKFLDDKPRQKALFLLLLRSEQYITSRDLAAELKVTSRTIKNDIQNLKNELSQIEISVTSKPALGYKLEVSSTDLENHIKEYFQIYQPTTIDNEFDNRVHYILRRMLSSDVSVKIEFLQNELNVGYALNKEMQRVKELLGDYDLYLVSKPYHGMEIKGSRFKKIMLTIRVYRHFDKHTRNDFMIKRYNSLFLCDTDERTGIRQTFYKEVMQSRIVFSDINAERFIIYLIYFRNQVLNGSGKNIDFELPVLDFDEKMTDEYELVYKIVHQLNENFKGFNFDREIIRFLTLIAVISTDLYRYKDCVEENYDTLVPLSSEIRGFILAELSSYLQIDAFHSAVCHKDLLKIIIPISMKVKLGVSDCVDLGYENVTNKEYPLLRHFMEKIYYKVYRQYGYKFSKREAHIIFGTVLWMLNRIELDHRKLRLAIIAVDGRLSTQQLKFNLNHHFSDYIERIETKVLYELDSEDSVKYDYYLCSNYGKNMNIQHKPIYFAKEGMTELEYVDSLSHIFTDSFDYDKKLPEIHYEEIDSKYRFSEFPAEKILLRGIDYEYIHVPGDMNIHFYINFRSDTEQFKIYSYPANSALNMNIRECYIVINLNIEGDRQKLRMFLNVIDHLLSNKEIINDLCTSEQNSYSMLLSK</sequence>
<evidence type="ECO:0000259" key="4">
    <source>
        <dbReference type="Pfam" id="PF08279"/>
    </source>
</evidence>
<comment type="caution">
    <text evidence="5">The sequence shown here is derived from an EMBL/GenBank/DDBJ whole genome shotgun (WGS) entry which is preliminary data.</text>
</comment>
<dbReference type="SUPFAM" id="SSF46785">
    <property type="entry name" value="Winged helix' DNA-binding domain"/>
    <property type="match status" value="1"/>
</dbReference>
<proteinExistence type="predicted"/>
<dbReference type="Proteomes" id="UP001597519">
    <property type="component" value="Unassembled WGS sequence"/>
</dbReference>
<evidence type="ECO:0000256" key="3">
    <source>
        <dbReference type="SAM" id="Coils"/>
    </source>
</evidence>
<dbReference type="PANTHER" id="PTHR30185:SF18">
    <property type="entry name" value="TRANSCRIPTIONAL REGULATOR MTLR"/>
    <property type="match status" value="1"/>
</dbReference>
<dbReference type="InterPro" id="IPR036390">
    <property type="entry name" value="WH_DNA-bd_sf"/>
</dbReference>
<keyword evidence="3" id="KW-0175">Coiled coil</keyword>